<comment type="caution">
    <text evidence="2">The sequence shown here is derived from an EMBL/GenBank/DDBJ whole genome shotgun (WGS) entry which is preliminary data.</text>
</comment>
<dbReference type="OrthoDB" id="9991447at2"/>
<protein>
    <submittedName>
        <fullName evidence="2">Uncharacterized protein</fullName>
    </submittedName>
</protein>
<reference evidence="2 3" key="1">
    <citation type="submission" date="2019-07" db="EMBL/GenBank/DDBJ databases">
        <title>Whole genome shotgun sequence of Acetobacter oeni NBRC 105207.</title>
        <authorList>
            <person name="Hosoyama A."/>
            <person name="Uohara A."/>
            <person name="Ohji S."/>
            <person name="Ichikawa N."/>
        </authorList>
    </citation>
    <scope>NUCLEOTIDE SEQUENCE [LARGE SCALE GENOMIC DNA]</scope>
    <source>
        <strain evidence="2 3">NBRC 105207</strain>
    </source>
</reference>
<accession>A0A511XKW5</accession>
<dbReference type="Proteomes" id="UP000321746">
    <property type="component" value="Unassembled WGS sequence"/>
</dbReference>
<evidence type="ECO:0000256" key="1">
    <source>
        <dbReference type="SAM" id="MobiDB-lite"/>
    </source>
</evidence>
<gene>
    <name evidence="2" type="ORF">AOE01nite_18090</name>
</gene>
<evidence type="ECO:0000313" key="3">
    <source>
        <dbReference type="Proteomes" id="UP000321746"/>
    </source>
</evidence>
<dbReference type="RefSeq" id="WP_146888340.1">
    <property type="nucleotide sequence ID" value="NZ_BJYG01000021.1"/>
</dbReference>
<feature type="compositionally biased region" description="Basic and acidic residues" evidence="1">
    <location>
        <begin position="1"/>
        <end position="10"/>
    </location>
</feature>
<dbReference type="EMBL" id="BJYG01000021">
    <property type="protein sequence ID" value="GEN63585.1"/>
    <property type="molecule type" value="Genomic_DNA"/>
</dbReference>
<proteinExistence type="predicted"/>
<sequence length="94" mass="10580">MTRRATKAERPVQPPQPPLSRQEQSEKDQLLADMQRILRQLDQEHLNNAVSLAMEAARGQGELVEHFAELGRRFGSHSAKSSQRKLHVIEGGLS</sequence>
<feature type="region of interest" description="Disordered" evidence="1">
    <location>
        <begin position="1"/>
        <end position="28"/>
    </location>
</feature>
<keyword evidence="3" id="KW-1185">Reference proteome</keyword>
<organism evidence="2 3">
    <name type="scientific">Acetobacter oeni</name>
    <dbReference type="NCBI Taxonomy" id="304077"/>
    <lineage>
        <taxon>Bacteria</taxon>
        <taxon>Pseudomonadati</taxon>
        <taxon>Pseudomonadota</taxon>
        <taxon>Alphaproteobacteria</taxon>
        <taxon>Acetobacterales</taxon>
        <taxon>Acetobacteraceae</taxon>
        <taxon>Acetobacter</taxon>
    </lineage>
</organism>
<dbReference type="AlphaFoldDB" id="A0A511XKW5"/>
<evidence type="ECO:0000313" key="2">
    <source>
        <dbReference type="EMBL" id="GEN63585.1"/>
    </source>
</evidence>
<name>A0A511XKW5_9PROT</name>